<name>A0A9X2M8U6_STRMQ</name>
<dbReference type="GO" id="GO:0008654">
    <property type="term" value="P:phospholipid biosynthetic process"/>
    <property type="evidence" value="ECO:0007669"/>
    <property type="project" value="InterPro"/>
</dbReference>
<dbReference type="PANTHER" id="PTHR12460:SF38">
    <property type="entry name" value="KINETOPLAST-ASSOCIATED PROTEIN-LIKE PROTEIN"/>
    <property type="match status" value="1"/>
</dbReference>
<keyword evidence="7" id="KW-1185">Reference proteome</keyword>
<dbReference type="Pfam" id="PF01066">
    <property type="entry name" value="CDP-OH_P_transf"/>
    <property type="match status" value="1"/>
</dbReference>
<dbReference type="PROSITE" id="PS00379">
    <property type="entry name" value="CDP_ALCOHOL_P_TRANSF"/>
    <property type="match status" value="1"/>
</dbReference>
<feature type="region of interest" description="Disordered" evidence="3">
    <location>
        <begin position="99"/>
        <end position="210"/>
    </location>
</feature>
<evidence type="ECO:0000313" key="6">
    <source>
        <dbReference type="EMBL" id="MCQ8835129.1"/>
    </source>
</evidence>
<proteinExistence type="inferred from homology"/>
<evidence type="ECO:0000313" key="7">
    <source>
        <dbReference type="Proteomes" id="UP001142400"/>
    </source>
</evidence>
<dbReference type="Pfam" id="PF19365">
    <property type="entry name" value="DUF5941"/>
    <property type="match status" value="1"/>
</dbReference>
<dbReference type="GO" id="GO:0016020">
    <property type="term" value="C:membrane"/>
    <property type="evidence" value="ECO:0007669"/>
    <property type="project" value="InterPro"/>
</dbReference>
<dbReference type="Proteomes" id="UP001142400">
    <property type="component" value="Unassembled WGS sequence"/>
</dbReference>
<feature type="transmembrane region" description="Helical" evidence="4">
    <location>
        <begin position="607"/>
        <end position="626"/>
    </location>
</feature>
<dbReference type="GO" id="GO:0016780">
    <property type="term" value="F:phosphotransferase activity, for other substituted phosphate groups"/>
    <property type="evidence" value="ECO:0007669"/>
    <property type="project" value="InterPro"/>
</dbReference>
<keyword evidence="1 2" id="KW-0808">Transferase</keyword>
<keyword evidence="4" id="KW-0812">Transmembrane</keyword>
<dbReference type="InterPro" id="IPR000462">
    <property type="entry name" value="CDP-OH_P_trans"/>
</dbReference>
<gene>
    <name evidence="6" type="ORF">NQU54_40305</name>
</gene>
<protein>
    <submittedName>
        <fullName evidence="6">CDP-alcohol phosphatidyltransferase family protein</fullName>
    </submittedName>
</protein>
<evidence type="ECO:0000259" key="5">
    <source>
        <dbReference type="Pfam" id="PF19365"/>
    </source>
</evidence>
<reference evidence="6" key="1">
    <citation type="submission" date="2022-06" db="EMBL/GenBank/DDBJ databases">
        <title>WGS of actinobacteria.</title>
        <authorList>
            <person name="Thawai C."/>
        </authorList>
    </citation>
    <scope>NUCLEOTIDE SEQUENCE</scope>
    <source>
        <strain evidence="6">DSM 42010</strain>
    </source>
</reference>
<feature type="transmembrane region" description="Helical" evidence="4">
    <location>
        <begin position="519"/>
        <end position="541"/>
    </location>
</feature>
<dbReference type="InterPro" id="IPR043130">
    <property type="entry name" value="CDP-OH_PTrfase_TM_dom"/>
</dbReference>
<comment type="similarity">
    <text evidence="2">Belongs to the CDP-alcohol phosphatidyltransferase class-I family.</text>
</comment>
<dbReference type="InterPro" id="IPR045985">
    <property type="entry name" value="DUF5941"/>
</dbReference>
<dbReference type="PANTHER" id="PTHR12460">
    <property type="entry name" value="CYCLIN-DEPENDENT KINASE INHIBITOR-RELATED PROTEIN"/>
    <property type="match status" value="1"/>
</dbReference>
<dbReference type="AlphaFoldDB" id="A0A9X2M8U6"/>
<feature type="compositionally biased region" description="Low complexity" evidence="3">
    <location>
        <begin position="201"/>
        <end position="210"/>
    </location>
</feature>
<sequence length="760" mass="77055">MSTAILTGAPVAGSSLEDGLRSLGFDVRTANDAAGVTAELAAVPAHERVALVDPRFVGHVHALRLALTDPRFPAAAVRGALSVQPEARTALVRAVTATTATARTSGSGGGATTAAPARALGPAESLERETAPTGVPATVPGRAGQARPPLGSAPRPGVDAGGGDAGAPGAGAASSADATLRAPDAAHASGEYAESRSRTRPSGTAAAPGAADALTAAAPGEATHGASPDRAAAAGVHADAVASHRPATQSRSVAPAEVAAMHGAGAHSRVDDLAAALDAEGVPVHRPELGVLVAAVPADALSRAKAQDAVDAVDDERVRLRSAVKSRDGFFTTFCISPYSRYIARWCARRGLTPNQVTTASLLTALIAAACAATGTRPGFVSAGVLLIASFVLDCTDGQLARYSLQYSTLGAWLDATFDRAKEYAYYAGLALGAARADGDDVWALALGAMVLQTCRHVVDFAFNEANHDATGNTSPTAALSGRLDSVGWTVWVRRMIVLPIGERWAMIAVLTAFTTPRITFYVLLVGCALAACYTTAGRVLRSLTRRAERTDRAAHALAQLADTGPLAELVAKAASRGPSSYLAPLSAALGAAAVLAGTAAAGFGSWVPVGCAVLYAVLAGVAVAAPLKGPLDWLVPPLFRVAEYGVILILAACSEVNGALPAAFGLIAAVAYHHYDTVYRIRGGTGAPPHLLVRAIGGHEGRTVAVTVAAALLHHRNQGFTIALTALAAALALAVLTESIRFWVSSGAPAVHDETGEPA</sequence>
<organism evidence="6 7">
    <name type="scientific">Streptomyces malaysiensis subsp. samsunensis</name>
    <dbReference type="NCBI Taxonomy" id="459658"/>
    <lineage>
        <taxon>Bacteria</taxon>
        <taxon>Bacillati</taxon>
        <taxon>Actinomycetota</taxon>
        <taxon>Actinomycetes</taxon>
        <taxon>Kitasatosporales</taxon>
        <taxon>Streptomycetaceae</taxon>
        <taxon>Streptomyces</taxon>
        <taxon>Streptomyces violaceusniger group</taxon>
    </lineage>
</organism>
<evidence type="ECO:0000256" key="2">
    <source>
        <dbReference type="RuleBase" id="RU003750"/>
    </source>
</evidence>
<keyword evidence="4" id="KW-0472">Membrane</keyword>
<accession>A0A9X2M8U6</accession>
<feature type="transmembrane region" description="Helical" evidence="4">
    <location>
        <begin position="720"/>
        <end position="737"/>
    </location>
</feature>
<comment type="caution">
    <text evidence="6">The sequence shown here is derived from an EMBL/GenBank/DDBJ whole genome shotgun (WGS) entry which is preliminary data.</text>
</comment>
<evidence type="ECO:0000256" key="4">
    <source>
        <dbReference type="SAM" id="Phobius"/>
    </source>
</evidence>
<feature type="domain" description="DUF5941" evidence="5">
    <location>
        <begin position="552"/>
        <end position="760"/>
    </location>
</feature>
<feature type="compositionally biased region" description="Gly residues" evidence="3">
    <location>
        <begin position="159"/>
        <end position="169"/>
    </location>
</feature>
<evidence type="ECO:0000256" key="1">
    <source>
        <dbReference type="ARBA" id="ARBA00022679"/>
    </source>
</evidence>
<dbReference type="InterPro" id="IPR048254">
    <property type="entry name" value="CDP_ALCOHOL_P_TRANSF_CS"/>
</dbReference>
<dbReference type="EMBL" id="JANIIC010000070">
    <property type="protein sequence ID" value="MCQ8835129.1"/>
    <property type="molecule type" value="Genomic_DNA"/>
</dbReference>
<evidence type="ECO:0000256" key="3">
    <source>
        <dbReference type="SAM" id="MobiDB-lite"/>
    </source>
</evidence>
<keyword evidence="4" id="KW-1133">Transmembrane helix</keyword>
<dbReference type="Gene3D" id="1.20.120.1760">
    <property type="match status" value="1"/>
</dbReference>
<feature type="compositionally biased region" description="Low complexity" evidence="3">
    <location>
        <begin position="112"/>
        <end position="123"/>
    </location>
</feature>
<feature type="transmembrane region" description="Helical" evidence="4">
    <location>
        <begin position="647"/>
        <end position="673"/>
    </location>
</feature>